<organism evidence="3 4">
    <name type="scientific">Thlaspi arvense</name>
    <name type="common">Field penny-cress</name>
    <dbReference type="NCBI Taxonomy" id="13288"/>
    <lineage>
        <taxon>Eukaryota</taxon>
        <taxon>Viridiplantae</taxon>
        <taxon>Streptophyta</taxon>
        <taxon>Embryophyta</taxon>
        <taxon>Tracheophyta</taxon>
        <taxon>Spermatophyta</taxon>
        <taxon>Magnoliopsida</taxon>
        <taxon>eudicotyledons</taxon>
        <taxon>Gunneridae</taxon>
        <taxon>Pentapetalae</taxon>
        <taxon>rosids</taxon>
        <taxon>malvids</taxon>
        <taxon>Brassicales</taxon>
        <taxon>Brassicaceae</taxon>
        <taxon>Thlaspideae</taxon>
        <taxon>Thlaspi</taxon>
    </lineage>
</organism>
<dbReference type="AlphaFoldDB" id="A0AAU9TBC2"/>
<keyword evidence="4" id="KW-1185">Reference proteome</keyword>
<feature type="region of interest" description="Disordered" evidence="2">
    <location>
        <begin position="1"/>
        <end position="42"/>
    </location>
</feature>
<keyword evidence="1" id="KW-0175">Coiled coil</keyword>
<reference evidence="3 4" key="1">
    <citation type="submission" date="2022-03" db="EMBL/GenBank/DDBJ databases">
        <authorList>
            <person name="Nunn A."/>
            <person name="Chopra R."/>
            <person name="Nunn A."/>
            <person name="Contreras Garrido A."/>
        </authorList>
    </citation>
    <scope>NUCLEOTIDE SEQUENCE [LARGE SCALE GENOMIC DNA]</scope>
</reference>
<evidence type="ECO:0000313" key="4">
    <source>
        <dbReference type="Proteomes" id="UP000836841"/>
    </source>
</evidence>
<evidence type="ECO:0000256" key="1">
    <source>
        <dbReference type="SAM" id="Coils"/>
    </source>
</evidence>
<proteinExistence type="predicted"/>
<dbReference type="Proteomes" id="UP000836841">
    <property type="component" value="Chromosome 7"/>
</dbReference>
<name>A0AAU9TBC2_THLAR</name>
<sequence>MSSTEENLGEITDSSDAKVDELSENVGDDAVRPISEEEEPLDAENNSFISSASLNTLPSDAAQILPLLQNLLLSNEIQRERLLGLIQLYDPSAAEDRNAIEGEQIATETDLLSEVHFLEQSVEKLKEEVENQKKANAELEEEISRLTKSSDP</sequence>
<evidence type="ECO:0000256" key="2">
    <source>
        <dbReference type="SAM" id="MobiDB-lite"/>
    </source>
</evidence>
<dbReference type="EMBL" id="OU466863">
    <property type="protein sequence ID" value="CAH2079872.1"/>
    <property type="molecule type" value="Genomic_DNA"/>
</dbReference>
<feature type="coiled-coil region" evidence="1">
    <location>
        <begin position="108"/>
        <end position="149"/>
    </location>
</feature>
<evidence type="ECO:0000313" key="3">
    <source>
        <dbReference type="EMBL" id="CAH2079872.1"/>
    </source>
</evidence>
<accession>A0AAU9TBC2</accession>
<gene>
    <name evidence="3" type="ORF">TAV2_LOCUS23346</name>
</gene>
<protein>
    <submittedName>
        <fullName evidence="3">Uncharacterized protein</fullName>
    </submittedName>
</protein>